<reference evidence="2" key="1">
    <citation type="journal article" date="2019" name="Int. J. Syst. Evol. Microbiol.">
        <title>The Global Catalogue of Microorganisms (GCM) 10K type strain sequencing project: providing services to taxonomists for standard genome sequencing and annotation.</title>
        <authorList>
            <consortium name="The Broad Institute Genomics Platform"/>
            <consortium name="The Broad Institute Genome Sequencing Center for Infectious Disease"/>
            <person name="Wu L."/>
            <person name="Ma J."/>
        </authorList>
    </citation>
    <scope>NUCLEOTIDE SEQUENCE [LARGE SCALE GENOMIC DNA]</scope>
    <source>
        <strain evidence="2">KCTC 52473</strain>
    </source>
</reference>
<evidence type="ECO:0000313" key="2">
    <source>
        <dbReference type="Proteomes" id="UP001595478"/>
    </source>
</evidence>
<dbReference type="Proteomes" id="UP001595478">
    <property type="component" value="Unassembled WGS sequence"/>
</dbReference>
<name>A0ABV7FNQ0_9ALTE</name>
<dbReference type="SUPFAM" id="SSF52540">
    <property type="entry name" value="P-loop containing nucleoside triphosphate hydrolases"/>
    <property type="match status" value="1"/>
</dbReference>
<accession>A0ABV7FNQ0</accession>
<gene>
    <name evidence="1" type="ORF">ACFOHL_09930</name>
</gene>
<keyword evidence="2" id="KW-1185">Reference proteome</keyword>
<comment type="caution">
    <text evidence="1">The sequence shown here is derived from an EMBL/GenBank/DDBJ whole genome shotgun (WGS) entry which is preliminary data.</text>
</comment>
<proteinExistence type="predicted"/>
<protein>
    <submittedName>
        <fullName evidence="1">Uncharacterized protein</fullName>
    </submittedName>
</protein>
<sequence>MGQELMGATFSNPLGHVEDMPVVRLHDKIYQLNGVDWRYHDSEPLIKPVWLSNYLKSYIEGRQNDSTIIQGVKDPRAVHFLKDWQHAGGKNIKFVFIYRHWRTAAYSLLKRHSRHLINNAHDINKHIVNFSFWEYPSLPYNMWLSANRVICDFVKAHPHDCLLVSQEALVKGGRPPVSAISGINLTTEMFNLSTYQDNMLTEQTPLVCEKVLDSKLQVKLEECYQNLQSLSDLPFQKVSKTGGAFSFACETQKQGKSLFSDKRLDLSCLTWSELSGACIQIPPKRLTCKSYNEVLQRELGSVQDYDSLAKVAHMQGHWLVTRTLKMRANIKRCIDNMQSPFDLRNWLLFVDTQTDWLALSDTNLHKPNPFSLRSVQALPQRFNEMCDDEIVIHEQFLEKFCLGDLSAAPRNSLRLDANVHNLVSNESLSIFFSKKLLLEALPFDAYMHIAELTKDLGLFGIAEFAYFKALRLCFKHIVQSEEMSLTVEQKINLRDAYTALYKYYRLLPHEKLANLVKGAAKLFEIYVCESDNEAPANSHDMPGLSSLKHRFALLPHSLDYKQILSIGYENEDLGKMLDRLNSRLCMLCKDNRKWLDLGLKSLPGINVKASLRYCVHEHWRSLWPETVYNFLFNIRERKDYIDCSDYHKMVATASLPVSEQSKSLRIYVYDFEPYAFGALYTLLKEKKLQAQTYILLTKEQRFEYGEALDYFQNIGCKLIQMDGKGIKGAIYSDKSIDCAATWSCFLHCAHDSSDLSRQSLVVSWYTALGGEQSFNELYSDTDCPHMALPSYPPWVLDDIQNRPFYYPVAYMCWLNSAGLNVALSIRENTQHHFLIKLLHRLKQQENTISFVHQQFLKHFQ</sequence>
<dbReference type="RefSeq" id="WP_376920069.1">
    <property type="nucleotide sequence ID" value="NZ_JBHRSW010000015.1"/>
</dbReference>
<dbReference type="InterPro" id="IPR027417">
    <property type="entry name" value="P-loop_NTPase"/>
</dbReference>
<evidence type="ECO:0000313" key="1">
    <source>
        <dbReference type="EMBL" id="MFC3121939.1"/>
    </source>
</evidence>
<organism evidence="1 2">
    <name type="scientific">Agaribacter flavus</name>
    <dbReference type="NCBI Taxonomy" id="1902781"/>
    <lineage>
        <taxon>Bacteria</taxon>
        <taxon>Pseudomonadati</taxon>
        <taxon>Pseudomonadota</taxon>
        <taxon>Gammaproteobacteria</taxon>
        <taxon>Alteromonadales</taxon>
        <taxon>Alteromonadaceae</taxon>
        <taxon>Agaribacter</taxon>
    </lineage>
</organism>
<dbReference type="Gene3D" id="3.40.50.300">
    <property type="entry name" value="P-loop containing nucleotide triphosphate hydrolases"/>
    <property type="match status" value="1"/>
</dbReference>
<dbReference type="EMBL" id="JBHRSW010000015">
    <property type="protein sequence ID" value="MFC3121939.1"/>
    <property type="molecule type" value="Genomic_DNA"/>
</dbReference>